<dbReference type="SUPFAM" id="SSF143243">
    <property type="entry name" value="Nqo5-like"/>
    <property type="match status" value="1"/>
</dbReference>
<dbReference type="Gene3D" id="3.30.460.80">
    <property type="entry name" value="NADH:ubiquinone oxidoreductase, 30kDa subunit"/>
    <property type="match status" value="1"/>
</dbReference>
<proteinExistence type="predicted"/>
<evidence type="ECO:0000313" key="4">
    <source>
        <dbReference type="EMBL" id="KSV16341.1"/>
    </source>
</evidence>
<dbReference type="RefSeq" id="WP_058292764.1">
    <property type="nucleotide sequence ID" value="NZ_JGYD01000026.1"/>
</dbReference>
<protein>
    <submittedName>
        <fullName evidence="4">Hydrogenase</fullName>
    </submittedName>
</protein>
<dbReference type="PRINTS" id="PR00419">
    <property type="entry name" value="ADXRDTASE"/>
</dbReference>
<dbReference type="eggNOG" id="COG0852">
    <property type="taxonomic scope" value="Bacteria"/>
</dbReference>
<dbReference type="InterPro" id="IPR009051">
    <property type="entry name" value="Helical_ferredxn"/>
</dbReference>
<dbReference type="Pfam" id="PF00329">
    <property type="entry name" value="Complex1_30kDa"/>
    <property type="match status" value="1"/>
</dbReference>
<dbReference type="Proteomes" id="UP000053577">
    <property type="component" value="Unassembled WGS sequence"/>
</dbReference>
<reference evidence="4 5" key="1">
    <citation type="journal article" date="2015" name="Sci. Rep.">
        <title>A comparative genomics and reductive dehalogenase gene transcription study of two chloroethene-respiring bacteria, Dehalococcoides mccartyi strains MB and 11a.</title>
        <authorList>
            <person name="Low A."/>
            <person name="Shen Z."/>
            <person name="Cheng D."/>
            <person name="Rogers M.J."/>
            <person name="Lee P.K."/>
            <person name="He J."/>
        </authorList>
    </citation>
    <scope>NUCLEOTIDE SEQUENCE [LARGE SCALE GENOMIC DNA]</scope>
    <source>
        <strain evidence="4 5">MB</strain>
    </source>
</reference>
<dbReference type="Gene3D" id="3.50.50.60">
    <property type="entry name" value="FAD/NAD(P)-binding domain"/>
    <property type="match status" value="1"/>
</dbReference>
<sequence>MLENAEYITAEELLEQTQKLYDEGAIFCTASCIDSGNEFEVIYHYNLENGLRMKHLRLKIDKNETVPSISNIYLCASLIENEMQELYQLKLSKIAIDFSGGFLVTKETPKSYMIKAPDYKLIPVERLTAPCQRTCPAGIDVSRYVRLCGEGNYDAALAVIKQAMPFPGILGRVCLAPCESACRQGKCGEAISIKQLKRAAYEYGHYTDTVTAKPTGKKVAVVGSGPSGLAAAYFLAKKGHKVTVFEALPKAGGYMRVGIPEYALPRQILDAEIENVAKLGIEFKLGTAVNSLSSLNEMGFDATLLALGANQGVRRSNIIAAFSGATDVFKKFGLAVENINGSNVLKVDDDTLSTSQEGVFACGDAVNGPTSVIHAVASGKKAAASIDQYLGSDGKWVYENIVAHEPVSRDTFLERILPKSKPLSVKYDIKQAKERNEETAGYSREVAAAEGKRCWRCDLEE</sequence>
<feature type="domain" description="FAD/NAD(P)-binding" evidence="2">
    <location>
        <begin position="208"/>
        <end position="379"/>
    </location>
</feature>
<dbReference type="GO" id="GO:0016491">
    <property type="term" value="F:oxidoreductase activity"/>
    <property type="evidence" value="ECO:0007669"/>
    <property type="project" value="InterPro"/>
</dbReference>
<dbReference type="GO" id="GO:0051536">
    <property type="term" value="F:iron-sulfur cluster binding"/>
    <property type="evidence" value="ECO:0007669"/>
    <property type="project" value="InterPro"/>
</dbReference>
<feature type="domain" description="Dihydroprymidine dehydrogenase" evidence="3">
    <location>
        <begin position="129"/>
        <end position="203"/>
    </location>
</feature>
<comment type="caution">
    <text evidence="4">The sequence shown here is derived from an EMBL/GenBank/DDBJ whole genome shotgun (WGS) entry which is preliminary data.</text>
</comment>
<dbReference type="Pfam" id="PF14691">
    <property type="entry name" value="Fer4_20"/>
    <property type="match status" value="1"/>
</dbReference>
<feature type="domain" description="NADH:ubiquinone oxidoreductase 30kDa subunit" evidence="1">
    <location>
        <begin position="8"/>
        <end position="90"/>
    </location>
</feature>
<evidence type="ECO:0000259" key="1">
    <source>
        <dbReference type="Pfam" id="PF00329"/>
    </source>
</evidence>
<dbReference type="GO" id="GO:0008137">
    <property type="term" value="F:NADH dehydrogenase (ubiquinone) activity"/>
    <property type="evidence" value="ECO:0007669"/>
    <property type="project" value="InterPro"/>
</dbReference>
<evidence type="ECO:0000259" key="3">
    <source>
        <dbReference type="Pfam" id="PF14691"/>
    </source>
</evidence>
<dbReference type="AlphaFoldDB" id="A0A0V8LXW7"/>
<dbReference type="PANTHER" id="PTHR43100:SF1">
    <property type="entry name" value="GLUTAMATE SYNTHASE [NADPH] SMALL CHAIN"/>
    <property type="match status" value="1"/>
</dbReference>
<name>A0A0V8LXW7_9CHLR</name>
<gene>
    <name evidence="4" type="ORF">DA01_03665</name>
</gene>
<dbReference type="InterPro" id="IPR036188">
    <property type="entry name" value="FAD/NAD-bd_sf"/>
</dbReference>
<dbReference type="InterPro" id="IPR037232">
    <property type="entry name" value="NADH_quin_OxRdtase_su_C/D-like"/>
</dbReference>
<dbReference type="InterPro" id="IPR028261">
    <property type="entry name" value="DPD_II"/>
</dbReference>
<dbReference type="SUPFAM" id="SSF51971">
    <property type="entry name" value="Nucleotide-binding domain"/>
    <property type="match status" value="1"/>
</dbReference>
<dbReference type="PATRIC" id="fig|61435.5.peg.735"/>
<evidence type="ECO:0000259" key="2">
    <source>
        <dbReference type="Pfam" id="PF07992"/>
    </source>
</evidence>
<dbReference type="InterPro" id="IPR051394">
    <property type="entry name" value="Glutamate_Synthase"/>
</dbReference>
<dbReference type="EMBL" id="JGYD01000026">
    <property type="protein sequence ID" value="KSV16341.1"/>
    <property type="molecule type" value="Genomic_DNA"/>
</dbReference>
<evidence type="ECO:0000313" key="5">
    <source>
        <dbReference type="Proteomes" id="UP000053577"/>
    </source>
</evidence>
<organism evidence="4 5">
    <name type="scientific">Dehalococcoides mccartyi</name>
    <dbReference type="NCBI Taxonomy" id="61435"/>
    <lineage>
        <taxon>Bacteria</taxon>
        <taxon>Bacillati</taxon>
        <taxon>Chloroflexota</taxon>
        <taxon>Dehalococcoidia</taxon>
        <taxon>Dehalococcoidales</taxon>
        <taxon>Dehalococcoidaceae</taxon>
        <taxon>Dehalococcoides</taxon>
    </lineage>
</organism>
<dbReference type="InterPro" id="IPR023753">
    <property type="entry name" value="FAD/NAD-binding_dom"/>
</dbReference>
<dbReference type="OrthoDB" id="9803192at2"/>
<dbReference type="Gene3D" id="1.10.1060.10">
    <property type="entry name" value="Alpha-helical ferredoxin"/>
    <property type="match status" value="1"/>
</dbReference>
<dbReference type="PANTHER" id="PTHR43100">
    <property type="entry name" value="GLUTAMATE SYNTHASE [NADPH] SMALL CHAIN"/>
    <property type="match status" value="1"/>
</dbReference>
<dbReference type="Pfam" id="PF07992">
    <property type="entry name" value="Pyr_redox_2"/>
    <property type="match status" value="1"/>
</dbReference>
<dbReference type="InterPro" id="IPR001268">
    <property type="entry name" value="NADH_UbQ_OxRdtase_30kDa_su"/>
</dbReference>
<dbReference type="eggNOG" id="COG0493">
    <property type="taxonomic scope" value="Bacteria"/>
</dbReference>
<accession>A0A0V8LXW7</accession>